<evidence type="ECO:0000313" key="2">
    <source>
        <dbReference type="Proteomes" id="UP001164250"/>
    </source>
</evidence>
<gene>
    <name evidence="1" type="ORF">Patl1_02614</name>
</gene>
<comment type="caution">
    <text evidence="1">The sequence shown here is derived from an EMBL/GenBank/DDBJ whole genome shotgun (WGS) entry which is preliminary data.</text>
</comment>
<protein>
    <submittedName>
        <fullName evidence="1">Uncharacterized protein</fullName>
    </submittedName>
</protein>
<dbReference type="Proteomes" id="UP001164250">
    <property type="component" value="Chromosome 1"/>
</dbReference>
<dbReference type="EMBL" id="CM047897">
    <property type="protein sequence ID" value="KAJ0112859.1"/>
    <property type="molecule type" value="Genomic_DNA"/>
</dbReference>
<keyword evidence="2" id="KW-1185">Reference proteome</keyword>
<accession>A0ACC1CBH7</accession>
<sequence length="193" mass="22175">MDNDSHQELKAALTLVRMKKQKLDNQTAVALNNLIKPNANSGDCYQPPTIPQVPCLRRLVQNSIFTEPFEKLLTITDLRPDQSRLSLNKTHVQQCLVSMLTEDENLTLGIPVTTYNINGKPYPMIFKLWCSKVYVLTSGWTEFQQENKLTAGEDFITIWMFRNVESGKLCFVITSRKSAQLPQPFKTRRLRIN</sequence>
<proteinExistence type="predicted"/>
<organism evidence="1 2">
    <name type="scientific">Pistacia atlantica</name>
    <dbReference type="NCBI Taxonomy" id="434234"/>
    <lineage>
        <taxon>Eukaryota</taxon>
        <taxon>Viridiplantae</taxon>
        <taxon>Streptophyta</taxon>
        <taxon>Embryophyta</taxon>
        <taxon>Tracheophyta</taxon>
        <taxon>Spermatophyta</taxon>
        <taxon>Magnoliopsida</taxon>
        <taxon>eudicotyledons</taxon>
        <taxon>Gunneridae</taxon>
        <taxon>Pentapetalae</taxon>
        <taxon>rosids</taxon>
        <taxon>malvids</taxon>
        <taxon>Sapindales</taxon>
        <taxon>Anacardiaceae</taxon>
        <taxon>Pistacia</taxon>
    </lineage>
</organism>
<evidence type="ECO:0000313" key="1">
    <source>
        <dbReference type="EMBL" id="KAJ0112859.1"/>
    </source>
</evidence>
<reference evidence="2" key="1">
    <citation type="journal article" date="2023" name="G3 (Bethesda)">
        <title>Genome assembly and association tests identify interacting loci associated with vigor, precocity, and sex in interspecific pistachio rootstocks.</title>
        <authorList>
            <person name="Palmer W."/>
            <person name="Jacygrad E."/>
            <person name="Sagayaradj S."/>
            <person name="Cavanaugh K."/>
            <person name="Han R."/>
            <person name="Bertier L."/>
            <person name="Beede B."/>
            <person name="Kafkas S."/>
            <person name="Golino D."/>
            <person name="Preece J."/>
            <person name="Michelmore R."/>
        </authorList>
    </citation>
    <scope>NUCLEOTIDE SEQUENCE [LARGE SCALE GENOMIC DNA]</scope>
</reference>
<name>A0ACC1CBH7_9ROSI</name>